<evidence type="ECO:0000256" key="4">
    <source>
        <dbReference type="ARBA" id="ARBA00022692"/>
    </source>
</evidence>
<dbReference type="PROSITE" id="PS51779">
    <property type="entry name" value="POTRA"/>
    <property type="match status" value="1"/>
</dbReference>
<dbReference type="Pfam" id="PF03799">
    <property type="entry name" value="FtsQ_DivIB_C"/>
    <property type="match status" value="1"/>
</dbReference>
<dbReference type="EMBL" id="JAUSRA010000001">
    <property type="protein sequence ID" value="MDP9791972.1"/>
    <property type="molecule type" value="Genomic_DNA"/>
</dbReference>
<evidence type="ECO:0000256" key="1">
    <source>
        <dbReference type="ARBA" id="ARBA00004370"/>
    </source>
</evidence>
<dbReference type="InterPro" id="IPR034746">
    <property type="entry name" value="POTRA"/>
</dbReference>
<accession>A0ABT9MKN8</accession>
<dbReference type="InterPro" id="IPR005548">
    <property type="entry name" value="Cell_div_FtsQ/DivIB_C"/>
</dbReference>
<evidence type="ECO:0000313" key="11">
    <source>
        <dbReference type="Proteomes" id="UP001240984"/>
    </source>
</evidence>
<evidence type="ECO:0000256" key="7">
    <source>
        <dbReference type="ARBA" id="ARBA00023306"/>
    </source>
</evidence>
<keyword evidence="7" id="KW-0131">Cell cycle</keyword>
<evidence type="ECO:0000256" key="6">
    <source>
        <dbReference type="ARBA" id="ARBA00023136"/>
    </source>
</evidence>
<evidence type="ECO:0000256" key="2">
    <source>
        <dbReference type="ARBA" id="ARBA00022475"/>
    </source>
</evidence>
<name>A0ABT9MKN8_9ACTN</name>
<comment type="subcellular location">
    <subcellularLocation>
        <location evidence="1">Membrane</location>
    </subcellularLocation>
</comment>
<dbReference type="GO" id="GO:0051301">
    <property type="term" value="P:cell division"/>
    <property type="evidence" value="ECO:0007669"/>
    <property type="project" value="UniProtKB-KW"/>
</dbReference>
<comment type="caution">
    <text evidence="10">The sequence shown here is derived from an EMBL/GenBank/DDBJ whole genome shotgun (WGS) entry which is preliminary data.</text>
</comment>
<proteinExistence type="predicted"/>
<protein>
    <submittedName>
        <fullName evidence="10">Cell division protein FtsQ</fullName>
    </submittedName>
</protein>
<evidence type="ECO:0000256" key="3">
    <source>
        <dbReference type="ARBA" id="ARBA00022618"/>
    </source>
</evidence>
<feature type="domain" description="POTRA" evidence="9">
    <location>
        <begin position="66"/>
        <end position="134"/>
    </location>
</feature>
<keyword evidence="3 10" id="KW-0132">Cell division</keyword>
<gene>
    <name evidence="10" type="ORF">J2S43_000484</name>
</gene>
<evidence type="ECO:0000256" key="8">
    <source>
        <dbReference type="SAM" id="Phobius"/>
    </source>
</evidence>
<dbReference type="Proteomes" id="UP001240984">
    <property type="component" value="Unassembled WGS sequence"/>
</dbReference>
<keyword evidence="11" id="KW-1185">Reference proteome</keyword>
<dbReference type="PANTHER" id="PTHR37820">
    <property type="entry name" value="CELL DIVISION PROTEIN DIVIB"/>
    <property type="match status" value="1"/>
</dbReference>
<evidence type="ECO:0000259" key="9">
    <source>
        <dbReference type="PROSITE" id="PS51779"/>
    </source>
</evidence>
<keyword evidence="4 8" id="KW-0812">Transmembrane</keyword>
<dbReference type="InterPro" id="IPR013685">
    <property type="entry name" value="POTRA_FtsQ_type"/>
</dbReference>
<dbReference type="Pfam" id="PF08478">
    <property type="entry name" value="POTRA_1"/>
    <property type="match status" value="1"/>
</dbReference>
<dbReference type="InterPro" id="IPR050487">
    <property type="entry name" value="FtsQ_DivIB"/>
</dbReference>
<keyword evidence="5 8" id="KW-1133">Transmembrane helix</keyword>
<dbReference type="PANTHER" id="PTHR37820:SF1">
    <property type="entry name" value="CELL DIVISION PROTEIN FTSQ"/>
    <property type="match status" value="1"/>
</dbReference>
<evidence type="ECO:0000313" key="10">
    <source>
        <dbReference type="EMBL" id="MDP9791972.1"/>
    </source>
</evidence>
<reference evidence="10 11" key="1">
    <citation type="submission" date="2023-07" db="EMBL/GenBank/DDBJ databases">
        <title>Sequencing the genomes of 1000 actinobacteria strains.</title>
        <authorList>
            <person name="Klenk H.-P."/>
        </authorList>
    </citation>
    <scope>NUCLEOTIDE SEQUENCE [LARGE SCALE GENOMIC DNA]</scope>
    <source>
        <strain evidence="10 11">DSM 44710</strain>
    </source>
</reference>
<feature type="transmembrane region" description="Helical" evidence="8">
    <location>
        <begin position="39"/>
        <end position="61"/>
    </location>
</feature>
<organism evidence="10 11">
    <name type="scientific">Catenuloplanes nepalensis</name>
    <dbReference type="NCBI Taxonomy" id="587533"/>
    <lineage>
        <taxon>Bacteria</taxon>
        <taxon>Bacillati</taxon>
        <taxon>Actinomycetota</taxon>
        <taxon>Actinomycetes</taxon>
        <taxon>Micromonosporales</taxon>
        <taxon>Micromonosporaceae</taxon>
        <taxon>Catenuloplanes</taxon>
    </lineage>
</organism>
<dbReference type="Gene3D" id="3.10.20.310">
    <property type="entry name" value="membrane protein fhac"/>
    <property type="match status" value="1"/>
</dbReference>
<evidence type="ECO:0000256" key="5">
    <source>
        <dbReference type="ARBA" id="ARBA00022989"/>
    </source>
</evidence>
<keyword evidence="6 8" id="KW-0472">Membrane</keyword>
<keyword evidence="2" id="KW-1003">Cell membrane</keyword>
<sequence length="257" mass="27549">MSEQGGGLRRWRLVRADRDAVPPSVRRFMRRARQRRIRAALPWAIAVAIIAVASGIGWMIYGTSVLGVRHVEVTGAVLLDPPQVRDAAAVPDLTPLARVDTGAVAARVEALAPVDRAVVSRRWPGTLLIEVIERTGVAVVPRGDEFAVVDDEGVAFRTLPKRPAGLPLLEVANPGPEDVNTRAGLEVLAALSTELHAKLISVTVEAPARIRLNLADERTIVWGDSSQSAVKSSVATALLDRAEKTIDVSAPEVVSLR</sequence>